<evidence type="ECO:0000313" key="6">
    <source>
        <dbReference type="EMBL" id="KAK7913579.1"/>
    </source>
</evidence>
<dbReference type="GO" id="GO:0005856">
    <property type="term" value="C:cytoskeleton"/>
    <property type="evidence" value="ECO:0007669"/>
    <property type="project" value="TreeGrafter"/>
</dbReference>
<dbReference type="Gene3D" id="1.25.10.10">
    <property type="entry name" value="Leucine-rich Repeat Variant"/>
    <property type="match status" value="1"/>
</dbReference>
<comment type="caution">
    <text evidence="6">The sequence shown here is derived from an EMBL/GenBank/DDBJ whole genome shotgun (WGS) entry which is preliminary data.</text>
</comment>
<feature type="compositionally biased region" description="Low complexity" evidence="2">
    <location>
        <begin position="516"/>
        <end position="530"/>
    </location>
</feature>
<dbReference type="InterPro" id="IPR042201">
    <property type="entry name" value="FH2_Formin_sf"/>
</dbReference>
<feature type="compositionally biased region" description="Basic and acidic residues" evidence="2">
    <location>
        <begin position="602"/>
        <end position="612"/>
    </location>
</feature>
<dbReference type="AlphaFoldDB" id="A0AAW0P4F2"/>
<dbReference type="SUPFAM" id="SSF101447">
    <property type="entry name" value="Formin homology 2 domain (FH2 domain)"/>
    <property type="match status" value="1"/>
</dbReference>
<dbReference type="InterPro" id="IPR016024">
    <property type="entry name" value="ARM-type_fold"/>
</dbReference>
<protein>
    <recommendedName>
        <fullName evidence="8">FH1/FH2 domain-containing protein 1-like</fullName>
    </recommendedName>
</protein>
<feature type="compositionally biased region" description="Polar residues" evidence="2">
    <location>
        <begin position="613"/>
        <end position="637"/>
    </location>
</feature>
<feature type="compositionally biased region" description="Low complexity" evidence="2">
    <location>
        <begin position="657"/>
        <end position="674"/>
    </location>
</feature>
<evidence type="ECO:0000256" key="2">
    <source>
        <dbReference type="SAM" id="MobiDB-lite"/>
    </source>
</evidence>
<evidence type="ECO:0000313" key="7">
    <source>
        <dbReference type="Proteomes" id="UP001460270"/>
    </source>
</evidence>
<dbReference type="InterPro" id="IPR011989">
    <property type="entry name" value="ARM-like"/>
</dbReference>
<gene>
    <name evidence="6" type="ORF">WMY93_013790</name>
</gene>
<evidence type="ECO:0000256" key="1">
    <source>
        <dbReference type="ARBA" id="ARBA00023203"/>
    </source>
</evidence>
<dbReference type="InterPro" id="IPR014767">
    <property type="entry name" value="DAD_dom"/>
</dbReference>
<feature type="compositionally biased region" description="Low complexity" evidence="2">
    <location>
        <begin position="399"/>
        <end position="410"/>
    </location>
</feature>
<feature type="compositionally biased region" description="Pro residues" evidence="2">
    <location>
        <begin position="802"/>
        <end position="830"/>
    </location>
</feature>
<feature type="compositionally biased region" description="Polar residues" evidence="2">
    <location>
        <begin position="374"/>
        <end position="398"/>
    </location>
</feature>
<reference evidence="7" key="1">
    <citation type="submission" date="2024-04" db="EMBL/GenBank/DDBJ databases">
        <title>Salinicola lusitanus LLJ914,a marine bacterium isolated from the Okinawa Trough.</title>
        <authorList>
            <person name="Li J."/>
        </authorList>
    </citation>
    <scope>NUCLEOTIDE SEQUENCE [LARGE SCALE GENOMIC DNA]</scope>
</reference>
<dbReference type="Pfam" id="PF24959">
    <property type="entry name" value="FH3_FHOD1-3"/>
    <property type="match status" value="1"/>
</dbReference>
<name>A0AAW0P4F2_9GOBI</name>
<keyword evidence="7" id="KW-1185">Reference proteome</keyword>
<accession>A0AAW0P4F2</accession>
<feature type="compositionally biased region" description="Polar residues" evidence="2">
    <location>
        <begin position="1214"/>
        <end position="1223"/>
    </location>
</feature>
<feature type="compositionally biased region" description="Polar residues" evidence="2">
    <location>
        <begin position="490"/>
        <end position="502"/>
    </location>
</feature>
<feature type="compositionally biased region" description="Polar residues" evidence="2">
    <location>
        <begin position="745"/>
        <end position="756"/>
    </location>
</feature>
<evidence type="ECO:0000259" key="5">
    <source>
        <dbReference type="PROSITE" id="PS51444"/>
    </source>
</evidence>
<feature type="region of interest" description="Disordered" evidence="2">
    <location>
        <begin position="743"/>
        <end position="781"/>
    </location>
</feature>
<dbReference type="Proteomes" id="UP001460270">
    <property type="component" value="Unassembled WGS sequence"/>
</dbReference>
<feature type="compositionally biased region" description="Low complexity" evidence="2">
    <location>
        <begin position="472"/>
        <end position="489"/>
    </location>
</feature>
<feature type="domain" description="DAD" evidence="3">
    <location>
        <begin position="1201"/>
        <end position="1234"/>
    </location>
</feature>
<dbReference type="SMART" id="SM00498">
    <property type="entry name" value="FH2"/>
    <property type="match status" value="1"/>
</dbReference>
<dbReference type="PROSITE" id="PS51231">
    <property type="entry name" value="DAD"/>
    <property type="match status" value="1"/>
</dbReference>
<feature type="region of interest" description="Disordered" evidence="2">
    <location>
        <begin position="576"/>
        <end position="699"/>
    </location>
</feature>
<feature type="compositionally biased region" description="Low complexity" evidence="2">
    <location>
        <begin position="334"/>
        <end position="348"/>
    </location>
</feature>
<feature type="domain" description="FH2" evidence="5">
    <location>
        <begin position="750"/>
        <end position="1237"/>
    </location>
</feature>
<dbReference type="InterPro" id="IPR056771">
    <property type="entry name" value="FH3_FHOD1-3-like"/>
</dbReference>
<dbReference type="Gene3D" id="1.20.58.2220">
    <property type="entry name" value="Formin, FH2 domain"/>
    <property type="match status" value="1"/>
</dbReference>
<dbReference type="InterPro" id="IPR015425">
    <property type="entry name" value="FH2_Formin"/>
</dbReference>
<feature type="compositionally biased region" description="Basic residues" evidence="2">
    <location>
        <begin position="1174"/>
        <end position="1183"/>
    </location>
</feature>
<evidence type="ECO:0000259" key="4">
    <source>
        <dbReference type="PROSITE" id="PS51232"/>
    </source>
</evidence>
<dbReference type="GO" id="GO:0005737">
    <property type="term" value="C:cytoplasm"/>
    <property type="evidence" value="ECO:0007669"/>
    <property type="project" value="TreeGrafter"/>
</dbReference>
<dbReference type="InterPro" id="IPR014768">
    <property type="entry name" value="GBD/FH3_dom"/>
</dbReference>
<organism evidence="6 7">
    <name type="scientific">Mugilogobius chulae</name>
    <name type="common">yellowstripe goby</name>
    <dbReference type="NCBI Taxonomy" id="88201"/>
    <lineage>
        <taxon>Eukaryota</taxon>
        <taxon>Metazoa</taxon>
        <taxon>Chordata</taxon>
        <taxon>Craniata</taxon>
        <taxon>Vertebrata</taxon>
        <taxon>Euteleostomi</taxon>
        <taxon>Actinopterygii</taxon>
        <taxon>Neopterygii</taxon>
        <taxon>Teleostei</taxon>
        <taxon>Neoteleostei</taxon>
        <taxon>Acanthomorphata</taxon>
        <taxon>Gobiaria</taxon>
        <taxon>Gobiiformes</taxon>
        <taxon>Gobioidei</taxon>
        <taxon>Gobiidae</taxon>
        <taxon>Gobionellinae</taxon>
        <taxon>Mugilogobius</taxon>
    </lineage>
</organism>
<dbReference type="PROSITE" id="PS51444">
    <property type="entry name" value="FH2"/>
    <property type="match status" value="1"/>
</dbReference>
<dbReference type="PROSITE" id="PS51232">
    <property type="entry name" value="GBD_FH3"/>
    <property type="match status" value="1"/>
</dbReference>
<dbReference type="EMBL" id="JBBPFD010000009">
    <property type="protein sequence ID" value="KAK7913579.1"/>
    <property type="molecule type" value="Genomic_DNA"/>
</dbReference>
<dbReference type="GO" id="GO:0051015">
    <property type="term" value="F:actin filament binding"/>
    <property type="evidence" value="ECO:0007669"/>
    <property type="project" value="TreeGrafter"/>
</dbReference>
<feature type="region of interest" description="Disordered" evidence="2">
    <location>
        <begin position="1171"/>
        <end position="1239"/>
    </location>
</feature>
<dbReference type="PANTHER" id="PTHR45920">
    <property type="entry name" value="FORMIN HOMOLOGY 2 DOMAIN CONTAINING, ISOFORM I"/>
    <property type="match status" value="1"/>
</dbReference>
<dbReference type="GO" id="GO:0030866">
    <property type="term" value="P:cortical actin cytoskeleton organization"/>
    <property type="evidence" value="ECO:0007669"/>
    <property type="project" value="TreeGrafter"/>
</dbReference>
<feature type="region of interest" description="Disordered" evidence="2">
    <location>
        <begin position="40"/>
        <end position="83"/>
    </location>
</feature>
<feature type="compositionally biased region" description="Low complexity" evidence="2">
    <location>
        <begin position="359"/>
        <end position="372"/>
    </location>
</feature>
<proteinExistence type="predicted"/>
<dbReference type="SUPFAM" id="SSF48371">
    <property type="entry name" value="ARM repeat"/>
    <property type="match status" value="1"/>
</dbReference>
<keyword evidence="1" id="KW-0009">Actin-binding</keyword>
<feature type="compositionally biased region" description="Polar residues" evidence="2">
    <location>
        <begin position="425"/>
        <end position="440"/>
    </location>
</feature>
<feature type="domain" description="GBD/FH3" evidence="4">
    <location>
        <begin position="1"/>
        <end position="365"/>
    </location>
</feature>
<dbReference type="PANTHER" id="PTHR45920:SF2">
    <property type="entry name" value="FH1_FH2 DOMAIN-CONTAINING PROTEIN 1"/>
    <property type="match status" value="1"/>
</dbReference>
<feature type="region of interest" description="Disordered" evidence="2">
    <location>
        <begin position="290"/>
        <end position="554"/>
    </location>
</feature>
<feature type="region of interest" description="Disordered" evidence="2">
    <location>
        <begin position="794"/>
        <end position="839"/>
    </location>
</feature>
<feature type="compositionally biased region" description="Basic residues" evidence="2">
    <location>
        <begin position="1227"/>
        <end position="1239"/>
    </location>
</feature>
<evidence type="ECO:0000259" key="3">
    <source>
        <dbReference type="PROSITE" id="PS51231"/>
    </source>
</evidence>
<sequence>MRSLVSLPLHFAQNQRRAEQTSDAPTLSQHRPVLSSLLTPSRAHADGHGPHHVPGAVPGGLGPLRVHKLPGAPQTSAGGAGQDLPLSEQIAGIHKLLDAPLKDDKDLVPEFVASEGLTCFIKVGAEADHNYQNYILRALSQIMLFVDGMNGVIQHNETLQWLYTLTGSLSRLVVKTALKLLIVFVEYSDPNAALLIKAVNIVDGRRGEKPWSYIMEVLEERNGTDSELLMLTMNLINKTLAALPDQDSFYDLTDSLEELGMEAIIHKHLNNKATEPDLRAQFTTYENALKYEDGEMEDPSPSFRKERRKAAKTLSSDHEGRRSRRTSSQNLPDLLSSANSTPSPSPTLGICSPNLNMNVTSPVTSQTSSPVVNIHTQSPTLSSPSPVQDPTSPNLNSYIPSPTISSPSPIENRTSPILNDYVLSPTISSPSPTQDLTSPIANHVEPSRRSSAGSSGSPHVNSRPVSPLVLNSDPASPASSPSTSQRGSPLPTQTVPNGNVPEQESKVPLSPPLSPEPSHSEQQQQPSQEQSKSEGKTSFNSGEEEPVFCAEDVNVKQDKPIFKMFEDNFLRNLAATQWEKRRRSKQRPRLASSDDIISPSPHTKEETGHAQTEEQPPQSPTNSAGTNGHTESQNETAAPNPLSEDKKFVLDMLYSKSSPGPLSPTESGSEEGTSQAPGERPRRPLVMVVSGGDSGSVGRMLERLSSLRRSVDQPSESSASRRAELEVLEGSAQAALAKLAEEQQSRTLRSQSSVDIENQAKRLEGTQMSPLCPGGGSEAWDQIQPSAASLRIKDLDFSGCGGPPPPPPPPPPPGFITGPPPPPPLPPPGGAVPCAPLRPPSALRLETCQEEEEDGEAKGPELKKAEIVVLDSKRSNAINIGMTVLPAIHVIKSAILNFDEFAISKEGIEKILKMVPTDEEKQMIQEAQLANPDVPLGTAEQFLLSLASISALTSRLHLWAFKLNYETLEKEIAEPLYELKSGMEELASNLTFKRILATLLAIGNFLNSSNAKGFELSYLEKVVEVKDTVHRQSLLHHTCNLVLEKFPESSDLYSEIPSITRSAKVDFELLAENLSQLERLCKASWDNLKVVAKHETKAVLKNKLTEFLKDCTQRIIILKWSTDGEVLGGDACDGSSPVSLTVDVEAEQQEEHENMKNLLISSGADSLTVGQGLRRSRAVRNHGRVSPSPMASSREDVSAQDEGTDEIMDRLVKSVTQNPSQRESSPKTRKRSRLNRKSLRRTLKRGLSGDVVQALGLNQKSADKI</sequence>
<dbReference type="Pfam" id="PF02181">
    <property type="entry name" value="FH2"/>
    <property type="match status" value="1"/>
</dbReference>
<evidence type="ECO:0008006" key="8">
    <source>
        <dbReference type="Google" id="ProtNLM"/>
    </source>
</evidence>